<organism evidence="6 7">
    <name type="scientific">Orlajensenia flava</name>
    <dbReference type="NCBI Taxonomy" id="2565934"/>
    <lineage>
        <taxon>Bacteria</taxon>
        <taxon>Bacillati</taxon>
        <taxon>Actinomycetota</taxon>
        <taxon>Actinomycetes</taxon>
        <taxon>Micrococcales</taxon>
        <taxon>Microbacteriaceae</taxon>
        <taxon>Orlajensenia</taxon>
    </lineage>
</organism>
<dbReference type="Gene3D" id="3.40.50.300">
    <property type="entry name" value="P-loop containing nucleotide triphosphate hydrolases"/>
    <property type="match status" value="1"/>
</dbReference>
<gene>
    <name evidence="6" type="ORF">E6C70_03560</name>
</gene>
<dbReference type="CDD" id="cd03257">
    <property type="entry name" value="ABC_NikE_OppD_transporters"/>
    <property type="match status" value="1"/>
</dbReference>
<evidence type="ECO:0000256" key="1">
    <source>
        <dbReference type="ARBA" id="ARBA00005417"/>
    </source>
</evidence>
<dbReference type="OrthoDB" id="5113678at2"/>
<reference evidence="6 7" key="1">
    <citation type="submission" date="2019-04" db="EMBL/GenBank/DDBJ databases">
        <authorList>
            <person name="Jiang L."/>
        </authorList>
    </citation>
    <scope>NUCLEOTIDE SEQUENCE [LARGE SCALE GENOMIC DNA]</scope>
    <source>
        <strain evidence="6 7">YIM 131861</strain>
    </source>
</reference>
<evidence type="ECO:0000259" key="5">
    <source>
        <dbReference type="PROSITE" id="PS50893"/>
    </source>
</evidence>
<dbReference type="GO" id="GO:0005524">
    <property type="term" value="F:ATP binding"/>
    <property type="evidence" value="ECO:0007669"/>
    <property type="project" value="UniProtKB-KW"/>
</dbReference>
<keyword evidence="7" id="KW-1185">Reference proteome</keyword>
<dbReference type="InterPro" id="IPR050319">
    <property type="entry name" value="ABC_transp_ATP-bind"/>
</dbReference>
<name>A0A4S4FWJ4_9MICO</name>
<accession>A0A4S4FWJ4</accession>
<keyword evidence="4 6" id="KW-0067">ATP-binding</keyword>
<sequence length="303" mass="32645">MVGNAQHGYPVLASDLTIEYPAHGPSPAYVAVRGLNLSVKPGEVLGLLGESGSGKSTIAKVLAGRFLSAPRGAVHPVITGGDAQVFGESLRRLSRRHADRLMFEVGYVGQEASETLRADHTVAEIVAEPILLRDRHYNRKALEARVVTMVDAVRLPLGSLGRYPYELSTGQRQRLAIARALVLEPALLIADEPTAAIDAVVRHAIIDLISELQEHTAFSAMVISHDLAILRRIADRIAVLQGGMLVGLGPIEEVLANPLHPYVERLAAELPEDSVAREAPVLRGIDGVPKPPRMLPHPRRPAV</sequence>
<dbReference type="Proteomes" id="UP000307380">
    <property type="component" value="Unassembled WGS sequence"/>
</dbReference>
<dbReference type="AlphaFoldDB" id="A0A4S4FWJ4"/>
<dbReference type="Pfam" id="PF00005">
    <property type="entry name" value="ABC_tran"/>
    <property type="match status" value="1"/>
</dbReference>
<evidence type="ECO:0000256" key="3">
    <source>
        <dbReference type="ARBA" id="ARBA00022741"/>
    </source>
</evidence>
<dbReference type="InterPro" id="IPR027417">
    <property type="entry name" value="P-loop_NTPase"/>
</dbReference>
<dbReference type="InterPro" id="IPR003593">
    <property type="entry name" value="AAA+_ATPase"/>
</dbReference>
<dbReference type="GO" id="GO:0016887">
    <property type="term" value="F:ATP hydrolysis activity"/>
    <property type="evidence" value="ECO:0007669"/>
    <property type="project" value="InterPro"/>
</dbReference>
<dbReference type="PANTHER" id="PTHR43776:SF7">
    <property type="entry name" value="D,D-DIPEPTIDE TRANSPORT ATP-BINDING PROTEIN DDPF-RELATED"/>
    <property type="match status" value="1"/>
</dbReference>
<protein>
    <submittedName>
        <fullName evidence="6">ABC transporter ATP-binding protein</fullName>
    </submittedName>
</protein>
<dbReference type="PANTHER" id="PTHR43776">
    <property type="entry name" value="TRANSPORT ATP-BINDING PROTEIN"/>
    <property type="match status" value="1"/>
</dbReference>
<evidence type="ECO:0000256" key="4">
    <source>
        <dbReference type="ARBA" id="ARBA00022840"/>
    </source>
</evidence>
<dbReference type="EMBL" id="SSSN01000003">
    <property type="protein sequence ID" value="THG35153.1"/>
    <property type="molecule type" value="Genomic_DNA"/>
</dbReference>
<comment type="caution">
    <text evidence="6">The sequence shown here is derived from an EMBL/GenBank/DDBJ whole genome shotgun (WGS) entry which is preliminary data.</text>
</comment>
<proteinExistence type="inferred from homology"/>
<dbReference type="PROSITE" id="PS50893">
    <property type="entry name" value="ABC_TRANSPORTER_2"/>
    <property type="match status" value="1"/>
</dbReference>
<evidence type="ECO:0000256" key="2">
    <source>
        <dbReference type="ARBA" id="ARBA00022448"/>
    </source>
</evidence>
<dbReference type="GO" id="GO:0055085">
    <property type="term" value="P:transmembrane transport"/>
    <property type="evidence" value="ECO:0007669"/>
    <property type="project" value="UniProtKB-ARBA"/>
</dbReference>
<feature type="domain" description="ABC transporter" evidence="5">
    <location>
        <begin position="11"/>
        <end position="267"/>
    </location>
</feature>
<dbReference type="InterPro" id="IPR003439">
    <property type="entry name" value="ABC_transporter-like_ATP-bd"/>
</dbReference>
<dbReference type="SMART" id="SM00382">
    <property type="entry name" value="AAA"/>
    <property type="match status" value="1"/>
</dbReference>
<evidence type="ECO:0000313" key="6">
    <source>
        <dbReference type="EMBL" id="THG35153.1"/>
    </source>
</evidence>
<keyword evidence="3" id="KW-0547">Nucleotide-binding</keyword>
<comment type="similarity">
    <text evidence="1">Belongs to the ABC transporter superfamily.</text>
</comment>
<evidence type="ECO:0000313" key="7">
    <source>
        <dbReference type="Proteomes" id="UP000307380"/>
    </source>
</evidence>
<dbReference type="RefSeq" id="WP_136422264.1">
    <property type="nucleotide sequence ID" value="NZ_OZ241748.1"/>
</dbReference>
<keyword evidence="2" id="KW-0813">Transport</keyword>
<dbReference type="SUPFAM" id="SSF52540">
    <property type="entry name" value="P-loop containing nucleoside triphosphate hydrolases"/>
    <property type="match status" value="1"/>
</dbReference>